<dbReference type="AlphaFoldDB" id="A0A7R9C084"/>
<reference evidence="2" key="1">
    <citation type="submission" date="2020-11" db="EMBL/GenBank/DDBJ databases">
        <authorList>
            <person name="Tran Van P."/>
        </authorList>
    </citation>
    <scope>NUCLEOTIDE SEQUENCE</scope>
</reference>
<proteinExistence type="predicted"/>
<feature type="non-terminal residue" evidence="2">
    <location>
        <position position="1"/>
    </location>
</feature>
<dbReference type="Pfam" id="PF02958">
    <property type="entry name" value="EcKL"/>
    <property type="match status" value="1"/>
</dbReference>
<accession>A0A7R9C084</accession>
<keyword evidence="3" id="KW-1185">Reference proteome</keyword>
<dbReference type="SUPFAM" id="SSF56112">
    <property type="entry name" value="Protein kinase-like (PK-like)"/>
    <property type="match status" value="1"/>
</dbReference>
<sequence length="420" mass="48650">MPKSPENLVTLSWLNQIMNSFLRIQIQVTNFALEDATPRSKAFAGRICKILVEYTEDPDSVSKTLSLSAKFLPEEDIFAKVAKRMRLFERETMFQHNFVKQIVRMQRVHPDRAMVPHIPKCVYASASSRIMAIVVDDIEEYGFEVQNRQKGLSKDEVFLVMEALAKLHALGFMVLRKHKDRASDMFSRFYAGYPYLSPEVRDAAADRARHAELLLANVVNNANNSRLFGNYVKRSSLPERHQALIETKTSLHSFCHGDCWSGNMMFKYDERSNGTGKPKKVRLLNFEATHYAHPGADLNHFFYTSTSKEVRKHMPEFLKLYYDEFFKYLRLLNVDFYAKNYPYKQFLIDFKRHSEIGLISAVYILPVIMHNKDYSLHVFGDPNSLKALTNKAELSNTASQQVNAILIPLRFFTLAFRSQR</sequence>
<gene>
    <name evidence="2" type="ORF">NMOB1V02_LOCUS12003</name>
</gene>
<dbReference type="Gene3D" id="3.90.1200.10">
    <property type="match status" value="1"/>
</dbReference>
<dbReference type="PANTHER" id="PTHR11012">
    <property type="entry name" value="PROTEIN KINASE-LIKE DOMAIN-CONTAINING"/>
    <property type="match status" value="1"/>
</dbReference>
<dbReference type="PANTHER" id="PTHR11012:SF30">
    <property type="entry name" value="PROTEIN KINASE-LIKE DOMAIN-CONTAINING"/>
    <property type="match status" value="1"/>
</dbReference>
<feature type="domain" description="CHK kinase-like" evidence="1">
    <location>
        <begin position="133"/>
        <end position="331"/>
    </location>
</feature>
<dbReference type="InterPro" id="IPR004119">
    <property type="entry name" value="EcKL"/>
</dbReference>
<dbReference type="EMBL" id="OA890075">
    <property type="protein sequence ID" value="CAD7284396.1"/>
    <property type="molecule type" value="Genomic_DNA"/>
</dbReference>
<dbReference type="OrthoDB" id="6332129at2759"/>
<evidence type="ECO:0000313" key="3">
    <source>
        <dbReference type="Proteomes" id="UP000678499"/>
    </source>
</evidence>
<name>A0A7R9C084_9CRUS</name>
<dbReference type="InterPro" id="IPR011009">
    <property type="entry name" value="Kinase-like_dom_sf"/>
</dbReference>
<dbReference type="InterPro" id="IPR015897">
    <property type="entry name" value="CHK_kinase-like"/>
</dbReference>
<organism evidence="2">
    <name type="scientific">Notodromas monacha</name>
    <dbReference type="NCBI Taxonomy" id="399045"/>
    <lineage>
        <taxon>Eukaryota</taxon>
        <taxon>Metazoa</taxon>
        <taxon>Ecdysozoa</taxon>
        <taxon>Arthropoda</taxon>
        <taxon>Crustacea</taxon>
        <taxon>Oligostraca</taxon>
        <taxon>Ostracoda</taxon>
        <taxon>Podocopa</taxon>
        <taxon>Podocopida</taxon>
        <taxon>Cypridocopina</taxon>
        <taxon>Cypridoidea</taxon>
        <taxon>Cyprididae</taxon>
        <taxon>Notodromas</taxon>
    </lineage>
</organism>
<protein>
    <recommendedName>
        <fullName evidence="1">CHK kinase-like domain-containing protein</fullName>
    </recommendedName>
</protein>
<evidence type="ECO:0000259" key="1">
    <source>
        <dbReference type="SMART" id="SM00587"/>
    </source>
</evidence>
<dbReference type="SMART" id="SM00587">
    <property type="entry name" value="CHK"/>
    <property type="match status" value="1"/>
</dbReference>
<evidence type="ECO:0000313" key="2">
    <source>
        <dbReference type="EMBL" id="CAD7284396.1"/>
    </source>
</evidence>
<dbReference type="Proteomes" id="UP000678499">
    <property type="component" value="Unassembled WGS sequence"/>
</dbReference>
<dbReference type="EMBL" id="CAJPEX010008038">
    <property type="protein sequence ID" value="CAG0924548.1"/>
    <property type="molecule type" value="Genomic_DNA"/>
</dbReference>